<evidence type="ECO:0000256" key="1">
    <source>
        <dbReference type="ARBA" id="ARBA00022676"/>
    </source>
</evidence>
<keyword evidence="2" id="KW-0808">Transferase</keyword>
<reference evidence="5" key="1">
    <citation type="journal article" date="2019" name="Int. J. Syst. Evol. Microbiol.">
        <title>The Global Catalogue of Microorganisms (GCM) 10K type strain sequencing project: providing services to taxonomists for standard genome sequencing and annotation.</title>
        <authorList>
            <consortium name="The Broad Institute Genomics Platform"/>
            <consortium name="The Broad Institute Genome Sequencing Center for Infectious Disease"/>
            <person name="Wu L."/>
            <person name="Ma J."/>
        </authorList>
    </citation>
    <scope>NUCLEOTIDE SEQUENCE [LARGE SCALE GENOMIC DNA]</scope>
    <source>
        <strain evidence="5">JCM 18081</strain>
    </source>
</reference>
<evidence type="ECO:0000259" key="3">
    <source>
        <dbReference type="Pfam" id="PF13439"/>
    </source>
</evidence>
<organism evidence="4 5">
    <name type="scientific">Streptomyces ziwulingensis</name>
    <dbReference type="NCBI Taxonomy" id="1045501"/>
    <lineage>
        <taxon>Bacteria</taxon>
        <taxon>Bacillati</taxon>
        <taxon>Actinomycetota</taxon>
        <taxon>Actinomycetes</taxon>
        <taxon>Kitasatosporales</taxon>
        <taxon>Streptomycetaceae</taxon>
        <taxon>Streptomyces</taxon>
    </lineage>
</organism>
<name>A0ABP9D045_9ACTN</name>
<dbReference type="PANTHER" id="PTHR45947">
    <property type="entry name" value="SULFOQUINOVOSYL TRANSFERASE SQD2"/>
    <property type="match status" value="1"/>
</dbReference>
<proteinExistence type="predicted"/>
<dbReference type="InterPro" id="IPR050194">
    <property type="entry name" value="Glycosyltransferase_grp1"/>
</dbReference>
<dbReference type="CDD" id="cd03801">
    <property type="entry name" value="GT4_PimA-like"/>
    <property type="match status" value="1"/>
</dbReference>
<dbReference type="EMBL" id="BAABIG010000079">
    <property type="protein sequence ID" value="GAA4819561.1"/>
    <property type="molecule type" value="Genomic_DNA"/>
</dbReference>
<comment type="caution">
    <text evidence="4">The sequence shown here is derived from an EMBL/GenBank/DDBJ whole genome shotgun (WGS) entry which is preliminary data.</text>
</comment>
<protein>
    <submittedName>
        <fullName evidence="4">Glycosyltransferase family 4 protein</fullName>
    </submittedName>
</protein>
<keyword evidence="5" id="KW-1185">Reference proteome</keyword>
<dbReference type="Proteomes" id="UP001501265">
    <property type="component" value="Unassembled WGS sequence"/>
</dbReference>
<gene>
    <name evidence="4" type="ORF">GCM10023220_60440</name>
</gene>
<evidence type="ECO:0000313" key="4">
    <source>
        <dbReference type="EMBL" id="GAA4819561.1"/>
    </source>
</evidence>
<dbReference type="InterPro" id="IPR028098">
    <property type="entry name" value="Glyco_trans_4-like_N"/>
</dbReference>
<sequence>MNAEDAGRPGEGTAPMGRRVIQVTPYYPPALGGLERVVSHLSRELAHRHEVHVVTTGLRTSGLPRHTVEDGVHVHRLPAVEVANTAVSALLPLHLAKARPGDVVHLHIAHALVPELVAAVAALRGVPYVAHFHLDVDASGPLGRLLPHYKKHLLGRVLRRAAAVVALTEEMADFLAGRYGVPRRRLHIVPNGVADAYFHTARAAPAAGPLRLLFVGRLQIQKNVARLLDAMTLVRQDVRLRVVGDGELRGPLAERAARLGLGNVEFAGALHGDDLVKAYADSDAFVLPSDKEGMPLVVLEAMAARLPVIATDVPGSRELVGGTGLLAAPEPAALAERIDRLAADAELWRDLSARSARKAEGVSWGQVAERVEHVYAEVLS</sequence>
<evidence type="ECO:0000256" key="2">
    <source>
        <dbReference type="ARBA" id="ARBA00022679"/>
    </source>
</evidence>
<dbReference type="PANTHER" id="PTHR45947:SF3">
    <property type="entry name" value="SULFOQUINOVOSYL TRANSFERASE SQD2"/>
    <property type="match status" value="1"/>
</dbReference>
<evidence type="ECO:0000313" key="5">
    <source>
        <dbReference type="Proteomes" id="UP001501265"/>
    </source>
</evidence>
<dbReference type="Pfam" id="PF13692">
    <property type="entry name" value="Glyco_trans_1_4"/>
    <property type="match status" value="1"/>
</dbReference>
<dbReference type="Pfam" id="PF13439">
    <property type="entry name" value="Glyco_transf_4"/>
    <property type="match status" value="1"/>
</dbReference>
<accession>A0ABP9D045</accession>
<dbReference type="SUPFAM" id="SSF53756">
    <property type="entry name" value="UDP-Glycosyltransferase/glycogen phosphorylase"/>
    <property type="match status" value="1"/>
</dbReference>
<keyword evidence="1" id="KW-0328">Glycosyltransferase</keyword>
<feature type="domain" description="Glycosyltransferase subfamily 4-like N-terminal" evidence="3">
    <location>
        <begin position="32"/>
        <end position="193"/>
    </location>
</feature>
<dbReference type="Gene3D" id="3.40.50.2000">
    <property type="entry name" value="Glycogen Phosphorylase B"/>
    <property type="match status" value="2"/>
</dbReference>